<organism evidence="8 9">
    <name type="scientific">Demequina activiva</name>
    <dbReference type="NCBI Taxonomy" id="1582364"/>
    <lineage>
        <taxon>Bacteria</taxon>
        <taxon>Bacillati</taxon>
        <taxon>Actinomycetota</taxon>
        <taxon>Actinomycetes</taxon>
        <taxon>Micrococcales</taxon>
        <taxon>Demequinaceae</taxon>
        <taxon>Demequina</taxon>
    </lineage>
</organism>
<evidence type="ECO:0000256" key="6">
    <source>
        <dbReference type="SAM" id="SignalP"/>
    </source>
</evidence>
<gene>
    <name evidence="8" type="ORF">Dac01nite_04790</name>
</gene>
<feature type="region of interest" description="Disordered" evidence="5">
    <location>
        <begin position="23"/>
        <end position="47"/>
    </location>
</feature>
<comment type="caution">
    <text evidence="8">The sequence shown here is derived from an EMBL/GenBank/DDBJ whole genome shotgun (WGS) entry which is preliminary data.</text>
</comment>
<dbReference type="CDD" id="cd13565">
    <property type="entry name" value="PBP2_PstS"/>
    <property type="match status" value="1"/>
</dbReference>
<feature type="chain" id="PRO_5037433656" description="Phosphate-binding protein" evidence="6">
    <location>
        <begin position="22"/>
        <end position="376"/>
    </location>
</feature>
<evidence type="ECO:0000256" key="5">
    <source>
        <dbReference type="SAM" id="MobiDB-lite"/>
    </source>
</evidence>
<dbReference type="GO" id="GO:0035435">
    <property type="term" value="P:phosphate ion transmembrane transport"/>
    <property type="evidence" value="ECO:0007669"/>
    <property type="project" value="InterPro"/>
</dbReference>
<dbReference type="EMBL" id="BONR01000001">
    <property type="protein sequence ID" value="GIG53727.1"/>
    <property type="molecule type" value="Genomic_DNA"/>
</dbReference>
<accession>A0A919UFI9</accession>
<dbReference type="Pfam" id="PF12849">
    <property type="entry name" value="PBP_like_2"/>
    <property type="match status" value="1"/>
</dbReference>
<dbReference type="PANTHER" id="PTHR42996:SF1">
    <property type="entry name" value="PHOSPHATE-BINDING PROTEIN PSTS"/>
    <property type="match status" value="1"/>
</dbReference>
<dbReference type="InterPro" id="IPR050962">
    <property type="entry name" value="Phosphate-bind_PstS"/>
</dbReference>
<dbReference type="RefSeq" id="WP_203653161.1">
    <property type="nucleotide sequence ID" value="NZ_BONR01000001.1"/>
</dbReference>
<dbReference type="PANTHER" id="PTHR42996">
    <property type="entry name" value="PHOSPHATE-BINDING PROTEIN PSTS"/>
    <property type="match status" value="1"/>
</dbReference>
<evidence type="ECO:0000259" key="7">
    <source>
        <dbReference type="Pfam" id="PF12849"/>
    </source>
</evidence>
<evidence type="ECO:0000313" key="9">
    <source>
        <dbReference type="Proteomes" id="UP000652354"/>
    </source>
</evidence>
<dbReference type="PIRSF" id="PIRSF002756">
    <property type="entry name" value="PstS"/>
    <property type="match status" value="1"/>
</dbReference>
<name>A0A919UFI9_9MICO</name>
<dbReference type="SUPFAM" id="SSF53850">
    <property type="entry name" value="Periplasmic binding protein-like II"/>
    <property type="match status" value="1"/>
</dbReference>
<dbReference type="GO" id="GO:0042301">
    <property type="term" value="F:phosphate ion binding"/>
    <property type="evidence" value="ECO:0007669"/>
    <property type="project" value="InterPro"/>
</dbReference>
<keyword evidence="6" id="KW-0732">Signal</keyword>
<dbReference type="InterPro" id="IPR005673">
    <property type="entry name" value="ABC_phos-bd_PstS"/>
</dbReference>
<protein>
    <recommendedName>
        <fullName evidence="4">Phosphate-binding protein</fullName>
    </recommendedName>
</protein>
<comment type="similarity">
    <text evidence="1 4">Belongs to the PstS family.</text>
</comment>
<keyword evidence="3 4" id="KW-0592">Phosphate transport</keyword>
<evidence type="ECO:0000256" key="1">
    <source>
        <dbReference type="ARBA" id="ARBA00008725"/>
    </source>
</evidence>
<dbReference type="PROSITE" id="PS51257">
    <property type="entry name" value="PROKAR_LIPOPROTEIN"/>
    <property type="match status" value="1"/>
</dbReference>
<feature type="signal peptide" evidence="6">
    <location>
        <begin position="1"/>
        <end position="21"/>
    </location>
</feature>
<evidence type="ECO:0000256" key="2">
    <source>
        <dbReference type="ARBA" id="ARBA00022448"/>
    </source>
</evidence>
<dbReference type="AlphaFoldDB" id="A0A919UFI9"/>
<dbReference type="Gene3D" id="3.40.190.10">
    <property type="entry name" value="Periplasmic binding protein-like II"/>
    <property type="match status" value="2"/>
</dbReference>
<keyword evidence="2 4" id="KW-0813">Transport</keyword>
<evidence type="ECO:0000256" key="3">
    <source>
        <dbReference type="ARBA" id="ARBA00022592"/>
    </source>
</evidence>
<proteinExistence type="inferred from homology"/>
<reference evidence="8" key="1">
    <citation type="submission" date="2021-01" db="EMBL/GenBank/DDBJ databases">
        <title>Whole genome shotgun sequence of Demequina activiva NBRC 110675.</title>
        <authorList>
            <person name="Komaki H."/>
            <person name="Tamura T."/>
        </authorList>
    </citation>
    <scope>NUCLEOTIDE SEQUENCE</scope>
    <source>
        <strain evidence="8">NBRC 110675</strain>
    </source>
</reference>
<dbReference type="GO" id="GO:0043190">
    <property type="term" value="C:ATP-binding cassette (ABC) transporter complex"/>
    <property type="evidence" value="ECO:0007669"/>
    <property type="project" value="InterPro"/>
</dbReference>
<evidence type="ECO:0000256" key="4">
    <source>
        <dbReference type="PIRNR" id="PIRNR002756"/>
    </source>
</evidence>
<dbReference type="InterPro" id="IPR024370">
    <property type="entry name" value="PBP_domain"/>
</dbReference>
<evidence type="ECO:0000313" key="8">
    <source>
        <dbReference type="EMBL" id="GIG53727.1"/>
    </source>
</evidence>
<sequence length="376" mass="38428">MKIATRTGAVLSAAALTFALAACSPSNEEEPTDSSTAGGTESDAPEAMELSGSLVGAGASSQESAMEAWRAGFQGMHPEVTVSYDPVGSGGGRTQFTDGATSFAGSDALMDEEEYAAAVEACDGDMGAIHLPLYISPVAVIFNLEGIDSLNMDADTIAGIFNGEITSWDDAAIAEQNPDAELPSTPITIVHRADESGTTENFQDYLVKAASNWPAEETSGDWQGASGESGPGTSAVVQIVQDNTGAIGYADASRAGELGTVALKVGEEYVPFSAEAAAAVVDASPLSTGANGENDLAFELDRTTTASGAYPLVLVSYTIVCQQYDDEAERNLVTEFVKYVASEDGQNQAASAAGSSPISASLSERVIGILDGIAAG</sequence>
<feature type="domain" description="PBP" evidence="7">
    <location>
        <begin position="51"/>
        <end position="343"/>
    </location>
</feature>
<dbReference type="Proteomes" id="UP000652354">
    <property type="component" value="Unassembled WGS sequence"/>
</dbReference>
<keyword evidence="9" id="KW-1185">Reference proteome</keyword>